<keyword evidence="1" id="KW-1133">Transmembrane helix</keyword>
<protein>
    <submittedName>
        <fullName evidence="2">Type IV pilus assembly protein PilN</fullName>
    </submittedName>
</protein>
<accession>A0A1I3V964</accession>
<dbReference type="EMBL" id="FOQU01000013">
    <property type="protein sequence ID" value="SFJ91503.1"/>
    <property type="molecule type" value="Genomic_DNA"/>
</dbReference>
<dbReference type="STRING" id="420953.SAMN05192543_11363"/>
<evidence type="ECO:0000256" key="1">
    <source>
        <dbReference type="SAM" id="Phobius"/>
    </source>
</evidence>
<name>A0A1I3V964_9BURK</name>
<dbReference type="Proteomes" id="UP000199548">
    <property type="component" value="Unassembled WGS sequence"/>
</dbReference>
<feature type="transmembrane region" description="Helical" evidence="1">
    <location>
        <begin position="41"/>
        <end position="62"/>
    </location>
</feature>
<reference evidence="2 3" key="1">
    <citation type="submission" date="2016-10" db="EMBL/GenBank/DDBJ databases">
        <authorList>
            <person name="de Groot N.N."/>
        </authorList>
    </citation>
    <scope>NUCLEOTIDE SEQUENCE [LARGE SCALE GENOMIC DNA]</scope>
    <source>
        <strain evidence="2 3">LMG 23650</strain>
    </source>
</reference>
<sequence>MKFMHALFDRPGHTTPGHPWIGGFNLVPYRRRNAALARRRCLAECGCAVLAGGACVLLLTMYQSWQRTGIEANRASVERTLVQLSAPLAEQNRLARSEADARSSVVHTRTRVVPLERLLDMLDTLSSEPAGGVVLQQLRHRGEATELLARSSDHAAAAAWIERLDSVRGAASAEASELRRPASAGRGASAIGDGSFEFGANVRWMKPLAPSGGVTHRQVASRAGGTR</sequence>
<evidence type="ECO:0000313" key="3">
    <source>
        <dbReference type="Proteomes" id="UP000199548"/>
    </source>
</evidence>
<gene>
    <name evidence="2" type="ORF">SAMN05192543_11363</name>
</gene>
<proteinExistence type="predicted"/>
<organism evidence="2 3">
    <name type="scientific">Paraburkholderia megapolitana</name>
    <dbReference type="NCBI Taxonomy" id="420953"/>
    <lineage>
        <taxon>Bacteria</taxon>
        <taxon>Pseudomonadati</taxon>
        <taxon>Pseudomonadota</taxon>
        <taxon>Betaproteobacteria</taxon>
        <taxon>Burkholderiales</taxon>
        <taxon>Burkholderiaceae</taxon>
        <taxon>Paraburkholderia</taxon>
    </lineage>
</organism>
<keyword evidence="1" id="KW-0472">Membrane</keyword>
<keyword evidence="3" id="KW-1185">Reference proteome</keyword>
<keyword evidence="1" id="KW-0812">Transmembrane</keyword>
<evidence type="ECO:0000313" key="2">
    <source>
        <dbReference type="EMBL" id="SFJ91503.1"/>
    </source>
</evidence>
<dbReference type="AlphaFoldDB" id="A0A1I3V964"/>